<reference evidence="1" key="1">
    <citation type="journal article" date="2020" name="bioRxiv">
        <title>Chromosome-level reference genome of the European wasp spider Argiope bruennichi: a resource for studies on range expansion and evolutionary adaptation.</title>
        <authorList>
            <person name="Sheffer M.M."/>
            <person name="Hoppe A."/>
            <person name="Krehenwinkel H."/>
            <person name="Uhl G."/>
            <person name="Kuss A.W."/>
            <person name="Jensen L."/>
            <person name="Jensen C."/>
            <person name="Gillespie R.G."/>
            <person name="Hoff K.J."/>
            <person name="Prost S."/>
        </authorList>
    </citation>
    <scope>NUCLEOTIDE SEQUENCE</scope>
</reference>
<reference evidence="1" key="2">
    <citation type="submission" date="2020-06" db="EMBL/GenBank/DDBJ databases">
        <authorList>
            <person name="Sheffer M."/>
        </authorList>
    </citation>
    <scope>NUCLEOTIDE SEQUENCE</scope>
</reference>
<dbReference type="Proteomes" id="UP000807504">
    <property type="component" value="Unassembled WGS sequence"/>
</dbReference>
<dbReference type="AlphaFoldDB" id="A0A8T0FRW3"/>
<gene>
    <name evidence="1" type="ORF">HNY73_004457</name>
</gene>
<sequence length="108" mass="12369">MPGWEIPEKAEQKGYPVDVPLQPIDLHLDRTPSPFGGREITFAYFHSTGNYGPLRCVPQRLIEAKNSMEKPPHSSVYRDIKKSNTRVFGSYLVRFNTKRFVSLIVCCL</sequence>
<proteinExistence type="predicted"/>
<dbReference type="EMBL" id="JABXBU010000003">
    <property type="protein sequence ID" value="KAF8792918.1"/>
    <property type="molecule type" value="Genomic_DNA"/>
</dbReference>
<name>A0A8T0FRW3_ARGBR</name>
<comment type="caution">
    <text evidence="1">The sequence shown here is derived from an EMBL/GenBank/DDBJ whole genome shotgun (WGS) entry which is preliminary data.</text>
</comment>
<organism evidence="1 2">
    <name type="scientific">Argiope bruennichi</name>
    <name type="common">Wasp spider</name>
    <name type="synonym">Aranea bruennichi</name>
    <dbReference type="NCBI Taxonomy" id="94029"/>
    <lineage>
        <taxon>Eukaryota</taxon>
        <taxon>Metazoa</taxon>
        <taxon>Ecdysozoa</taxon>
        <taxon>Arthropoda</taxon>
        <taxon>Chelicerata</taxon>
        <taxon>Arachnida</taxon>
        <taxon>Araneae</taxon>
        <taxon>Araneomorphae</taxon>
        <taxon>Entelegynae</taxon>
        <taxon>Araneoidea</taxon>
        <taxon>Araneidae</taxon>
        <taxon>Argiope</taxon>
    </lineage>
</organism>
<keyword evidence="2" id="KW-1185">Reference proteome</keyword>
<evidence type="ECO:0000313" key="1">
    <source>
        <dbReference type="EMBL" id="KAF8792918.1"/>
    </source>
</evidence>
<evidence type="ECO:0000313" key="2">
    <source>
        <dbReference type="Proteomes" id="UP000807504"/>
    </source>
</evidence>
<accession>A0A8T0FRW3</accession>
<protein>
    <submittedName>
        <fullName evidence="1">Uncharacterized protein</fullName>
    </submittedName>
</protein>